<evidence type="ECO:0000313" key="2">
    <source>
        <dbReference type="EMBL" id="GFS83047.1"/>
    </source>
</evidence>
<dbReference type="OrthoDB" id="432281at2759"/>
<protein>
    <recommendedName>
        <fullName evidence="1">SOWAHA-C winged helix-turn-helix domain-containing protein</fullName>
    </recommendedName>
</protein>
<reference evidence="2" key="1">
    <citation type="submission" date="2020-08" db="EMBL/GenBank/DDBJ databases">
        <title>Multicomponent nature underlies the extraordinary mechanical properties of spider dragline silk.</title>
        <authorList>
            <person name="Kono N."/>
            <person name="Nakamura H."/>
            <person name="Mori M."/>
            <person name="Yoshida Y."/>
            <person name="Ohtoshi R."/>
            <person name="Malay A.D."/>
            <person name="Moran D.A.P."/>
            <person name="Tomita M."/>
            <person name="Numata K."/>
            <person name="Arakawa K."/>
        </authorList>
    </citation>
    <scope>NUCLEOTIDE SEQUENCE</scope>
</reference>
<accession>A0A8X6MXK9</accession>
<keyword evidence="3" id="KW-1185">Reference proteome</keyword>
<dbReference type="InterPro" id="IPR058889">
    <property type="entry name" value="WHD_SOWAHA-C"/>
</dbReference>
<feature type="domain" description="SOWAHA-C winged helix-turn-helix" evidence="1">
    <location>
        <begin position="30"/>
        <end position="76"/>
    </location>
</feature>
<evidence type="ECO:0000259" key="1">
    <source>
        <dbReference type="Pfam" id="PF25877"/>
    </source>
</evidence>
<sequence length="78" mass="8915">MPAQVSRNYCSALSKHRSSIRQGLPMEAVLNEHEVIKFLRNRGGRCTNFELVSNFRGLLNDPRYQASVNNNDAYKAFL</sequence>
<dbReference type="EMBL" id="BMAW01003332">
    <property type="protein sequence ID" value="GFS83047.1"/>
    <property type="molecule type" value="Genomic_DNA"/>
</dbReference>
<evidence type="ECO:0000313" key="3">
    <source>
        <dbReference type="Proteomes" id="UP000887013"/>
    </source>
</evidence>
<dbReference type="Pfam" id="PF25877">
    <property type="entry name" value="WHD_SOWAH"/>
    <property type="match status" value="1"/>
</dbReference>
<proteinExistence type="predicted"/>
<dbReference type="Proteomes" id="UP000887013">
    <property type="component" value="Unassembled WGS sequence"/>
</dbReference>
<organism evidence="2 3">
    <name type="scientific">Nephila pilipes</name>
    <name type="common">Giant wood spider</name>
    <name type="synonym">Nephila maculata</name>
    <dbReference type="NCBI Taxonomy" id="299642"/>
    <lineage>
        <taxon>Eukaryota</taxon>
        <taxon>Metazoa</taxon>
        <taxon>Ecdysozoa</taxon>
        <taxon>Arthropoda</taxon>
        <taxon>Chelicerata</taxon>
        <taxon>Arachnida</taxon>
        <taxon>Araneae</taxon>
        <taxon>Araneomorphae</taxon>
        <taxon>Entelegynae</taxon>
        <taxon>Araneoidea</taxon>
        <taxon>Nephilidae</taxon>
        <taxon>Nephila</taxon>
    </lineage>
</organism>
<comment type="caution">
    <text evidence="2">The sequence shown here is derived from an EMBL/GenBank/DDBJ whole genome shotgun (WGS) entry which is preliminary data.</text>
</comment>
<dbReference type="AlphaFoldDB" id="A0A8X6MXK9"/>
<name>A0A8X6MXK9_NEPPI</name>
<gene>
    <name evidence="2" type="ORF">NPIL_123221</name>
</gene>